<feature type="compositionally biased region" description="Basic residues" evidence="7">
    <location>
        <begin position="126"/>
        <end position="139"/>
    </location>
</feature>
<dbReference type="PANTHER" id="PTHR12081:SF51">
    <property type="entry name" value="TRANSCRIPTION FACTOR E2FC"/>
    <property type="match status" value="1"/>
</dbReference>
<evidence type="ECO:0000313" key="9">
    <source>
        <dbReference type="EMBL" id="KAG6783699.1"/>
    </source>
</evidence>
<dbReference type="Proteomes" id="UP000886885">
    <property type="component" value="Chromosome 2D"/>
</dbReference>
<dbReference type="GO" id="GO:0000981">
    <property type="term" value="F:DNA-binding transcription factor activity, RNA polymerase II-specific"/>
    <property type="evidence" value="ECO:0007669"/>
    <property type="project" value="TreeGrafter"/>
</dbReference>
<organism evidence="9 10">
    <name type="scientific">Populus tomentosa</name>
    <name type="common">Chinese white poplar</name>
    <dbReference type="NCBI Taxonomy" id="118781"/>
    <lineage>
        <taxon>Eukaryota</taxon>
        <taxon>Viridiplantae</taxon>
        <taxon>Streptophyta</taxon>
        <taxon>Embryophyta</taxon>
        <taxon>Tracheophyta</taxon>
        <taxon>Spermatophyta</taxon>
        <taxon>Magnoliopsida</taxon>
        <taxon>eudicotyledons</taxon>
        <taxon>Gunneridae</taxon>
        <taxon>Pentapetalae</taxon>
        <taxon>rosids</taxon>
        <taxon>fabids</taxon>
        <taxon>Malpighiales</taxon>
        <taxon>Salicaceae</taxon>
        <taxon>Saliceae</taxon>
        <taxon>Populus</taxon>
    </lineage>
</organism>
<dbReference type="Pfam" id="PF02319">
    <property type="entry name" value="WHD_E2F_TDP"/>
    <property type="match status" value="1"/>
</dbReference>
<gene>
    <name evidence="9" type="ORF">POTOM_009365</name>
</gene>
<dbReference type="GO" id="GO:0046983">
    <property type="term" value="F:protein dimerization activity"/>
    <property type="evidence" value="ECO:0007669"/>
    <property type="project" value="InterPro"/>
</dbReference>
<feature type="domain" description="E2F/DP family winged-helix DNA-binding" evidence="8">
    <location>
        <begin position="160"/>
        <end position="225"/>
    </location>
</feature>
<evidence type="ECO:0000256" key="4">
    <source>
        <dbReference type="ARBA" id="ARBA00023163"/>
    </source>
</evidence>
<reference evidence="9" key="1">
    <citation type="journal article" date="2020" name="bioRxiv">
        <title>Hybrid origin of Populus tomentosa Carr. identified through genome sequencing and phylogenomic analysis.</title>
        <authorList>
            <person name="An X."/>
            <person name="Gao K."/>
            <person name="Chen Z."/>
            <person name="Li J."/>
            <person name="Yang X."/>
            <person name="Yang X."/>
            <person name="Zhou J."/>
            <person name="Guo T."/>
            <person name="Zhao T."/>
            <person name="Huang S."/>
            <person name="Miao D."/>
            <person name="Khan W.U."/>
            <person name="Rao P."/>
            <person name="Ye M."/>
            <person name="Lei B."/>
            <person name="Liao W."/>
            <person name="Wang J."/>
            <person name="Ji L."/>
            <person name="Li Y."/>
            <person name="Guo B."/>
            <person name="Mustafa N.S."/>
            <person name="Li S."/>
            <person name="Yun Q."/>
            <person name="Keller S.R."/>
            <person name="Mao J."/>
            <person name="Zhang R."/>
            <person name="Strauss S.H."/>
        </authorList>
    </citation>
    <scope>NUCLEOTIDE SEQUENCE</scope>
    <source>
        <strain evidence="9">GM15</strain>
        <tissue evidence="9">Leaf</tissue>
    </source>
</reference>
<comment type="similarity">
    <text evidence="1 6">Belongs to the E2F/DP family.</text>
</comment>
<dbReference type="GO" id="GO:0090575">
    <property type="term" value="C:RNA polymerase II transcription regulator complex"/>
    <property type="evidence" value="ECO:0007669"/>
    <property type="project" value="TreeGrafter"/>
</dbReference>
<keyword evidence="10" id="KW-1185">Reference proteome</keyword>
<evidence type="ECO:0000259" key="8">
    <source>
        <dbReference type="SMART" id="SM01372"/>
    </source>
</evidence>
<evidence type="ECO:0000256" key="6">
    <source>
        <dbReference type="RuleBase" id="RU003796"/>
    </source>
</evidence>
<dbReference type="GO" id="GO:0000978">
    <property type="term" value="F:RNA polymerase II cis-regulatory region sequence-specific DNA binding"/>
    <property type="evidence" value="ECO:0007669"/>
    <property type="project" value="InterPro"/>
</dbReference>
<protein>
    <recommendedName>
        <fullName evidence="8">E2F/DP family winged-helix DNA-binding domain-containing protein</fullName>
    </recommendedName>
</protein>
<dbReference type="FunFam" id="1.10.10.10:FF:000008">
    <property type="entry name" value="E2F transcription factor 1"/>
    <property type="match status" value="1"/>
</dbReference>
<evidence type="ECO:0000256" key="2">
    <source>
        <dbReference type="ARBA" id="ARBA00023015"/>
    </source>
</evidence>
<dbReference type="SMART" id="SM01372">
    <property type="entry name" value="E2F_TDP"/>
    <property type="match status" value="1"/>
</dbReference>
<keyword evidence="5" id="KW-0131">Cell cycle</keyword>
<proteinExistence type="inferred from homology"/>
<accession>A0A8X8D9J1</accession>
<evidence type="ECO:0000256" key="5">
    <source>
        <dbReference type="ARBA" id="ARBA00023306"/>
    </source>
</evidence>
<dbReference type="InterPro" id="IPR032198">
    <property type="entry name" value="E2F_CC-MB"/>
</dbReference>
<dbReference type="PANTHER" id="PTHR12081">
    <property type="entry name" value="TRANSCRIPTION FACTOR E2F"/>
    <property type="match status" value="1"/>
</dbReference>
<dbReference type="InterPro" id="IPR015633">
    <property type="entry name" value="E2F"/>
</dbReference>
<keyword evidence="4 6" id="KW-0804">Transcription</keyword>
<comment type="subcellular location">
    <subcellularLocation>
        <location evidence="6">Nucleus</location>
    </subcellularLocation>
</comment>
<evidence type="ECO:0000256" key="7">
    <source>
        <dbReference type="SAM" id="MobiDB-lite"/>
    </source>
</evidence>
<dbReference type="InterPro" id="IPR003316">
    <property type="entry name" value="E2F_WHTH_DNA-bd_dom"/>
</dbReference>
<keyword evidence="3 6" id="KW-0238">DNA-binding</keyword>
<dbReference type="CDD" id="cd14660">
    <property type="entry name" value="E2F_DD"/>
    <property type="match status" value="1"/>
</dbReference>
<evidence type="ECO:0000256" key="1">
    <source>
        <dbReference type="ARBA" id="ARBA00010940"/>
    </source>
</evidence>
<dbReference type="Pfam" id="PF16421">
    <property type="entry name" value="E2F_CC-MB"/>
    <property type="match status" value="1"/>
</dbReference>
<feature type="region of interest" description="Disordered" evidence="7">
    <location>
        <begin position="32"/>
        <end position="74"/>
    </location>
</feature>
<name>A0A8X8D9J1_POPTO</name>
<dbReference type="EMBL" id="JAAWWB010000004">
    <property type="protein sequence ID" value="KAG6783699.1"/>
    <property type="molecule type" value="Genomic_DNA"/>
</dbReference>
<keyword evidence="2 6" id="KW-0805">Transcription regulation</keyword>
<dbReference type="OrthoDB" id="1743261at2759"/>
<feature type="region of interest" description="Disordered" evidence="7">
    <location>
        <begin position="113"/>
        <end position="141"/>
    </location>
</feature>
<evidence type="ECO:0000313" key="10">
    <source>
        <dbReference type="Proteomes" id="UP000886885"/>
    </source>
</evidence>
<keyword evidence="6" id="KW-0539">Nucleus</keyword>
<dbReference type="AlphaFoldDB" id="A0A8X8D9J1"/>
<sequence length="501" mass="56410">MANASEDPNRTINPSQFHFHLLHSHSRFQNQNLLSSSNNSTPSNRLFPSSFRKPHHPPPPPPDNNKTPIGFQFHSSNTHSAFRDVALGMKSESDDHEVWTNRDAAFPAQSDIVTDPTLAPRSSSGGKHKNKSRVPKHAKSVTQRMNAESLNGLNLASGCRYDSSLGLLTKKFVKLIQEAQDGTLDLNKTAEVLEVQKRRIYDITNVLEGIGLIEKTSKNHIHWKKEFDDCEQKMLDNHARIKAEVESLYTEEVRLEESIRDRQELLRGLKEDVVCRKHLFLTEEDITSLSCFQNRTLFAIKTPEASYLEVPDPDEDIGSPQYKMTVRSTNGPIDVYLLSKCKQGEDITVEHVEPMDTSAWNRSQCRDQDAGLPSECQGNQNSCCEPFSSLTLEASGICKLIPADCNIIDDYWFTTDDSVSISKLWVDRRRSFKQTGRIINYPNPISYKGSWGCSFCKCAYCPEESKRPSLGLGVYSGLGESRASVLMTIWLPVLISNTNNP</sequence>
<evidence type="ECO:0000256" key="3">
    <source>
        <dbReference type="ARBA" id="ARBA00023125"/>
    </source>
</evidence>
<comment type="caution">
    <text evidence="9">The sequence shown here is derived from an EMBL/GenBank/DDBJ whole genome shotgun (WGS) entry which is preliminary data.</text>
</comment>